<proteinExistence type="predicted"/>
<protein>
    <submittedName>
        <fullName evidence="2">DNA polymerase III subunit alpha</fullName>
        <ecNumber evidence="2">2.7.7.7</ecNumber>
    </submittedName>
</protein>
<reference evidence="2 3" key="1">
    <citation type="submission" date="2018-06" db="EMBL/GenBank/DDBJ databases">
        <authorList>
            <consortium name="Pathogen Informatics"/>
            <person name="Doyle S."/>
        </authorList>
    </citation>
    <scope>NUCLEOTIDE SEQUENCE [LARGE SCALE GENOMIC DNA]</scope>
    <source>
        <strain evidence="2 3">NCTC5664</strain>
    </source>
</reference>
<name>A0A380DYP0_STAAU</name>
<dbReference type="InterPro" id="IPR044923">
    <property type="entry name" value="PolC_middle_finger_sf"/>
</dbReference>
<dbReference type="Pfam" id="PF17657">
    <property type="entry name" value="DNA_pol3_finger"/>
    <property type="match status" value="1"/>
</dbReference>
<dbReference type="GO" id="GO:0008408">
    <property type="term" value="F:3'-5' exonuclease activity"/>
    <property type="evidence" value="ECO:0007669"/>
    <property type="project" value="InterPro"/>
</dbReference>
<dbReference type="InterPro" id="IPR004805">
    <property type="entry name" value="DnaE2/DnaE/PolC"/>
</dbReference>
<dbReference type="PANTHER" id="PTHR32294">
    <property type="entry name" value="DNA POLYMERASE III SUBUNIT ALPHA"/>
    <property type="match status" value="1"/>
</dbReference>
<dbReference type="EMBL" id="UHAQ01000003">
    <property type="protein sequence ID" value="SUK81768.1"/>
    <property type="molecule type" value="Genomic_DNA"/>
</dbReference>
<dbReference type="AlphaFoldDB" id="A0A380DYP0"/>
<keyword evidence="2" id="KW-0808">Transferase</keyword>
<dbReference type="Proteomes" id="UP000254502">
    <property type="component" value="Unassembled WGS sequence"/>
</dbReference>
<keyword evidence="2" id="KW-0548">Nucleotidyltransferase</keyword>
<dbReference type="InterPro" id="IPR040982">
    <property type="entry name" value="DNA_pol3_finger"/>
</dbReference>
<gene>
    <name evidence="2" type="primary">polC_2</name>
    <name evidence="2" type="ORF">NCTC5664_02220</name>
</gene>
<sequence>MGVTEDEILCKTGTFGVPEFGTGFVRQMLEDTKPTTFSELVQISGLSHGTDVWLGNAQELIKTGICDLSSVIGCRDDIMVYLMYAGLEPSMAFKIMESVRKGKGLTEE</sequence>
<dbReference type="PANTHER" id="PTHR32294:SF5">
    <property type="entry name" value="DNA POLYMERASE III POLC-TYPE"/>
    <property type="match status" value="1"/>
</dbReference>
<dbReference type="Gene3D" id="1.10.150.700">
    <property type="entry name" value="PolC, middle finger domain"/>
    <property type="match status" value="1"/>
</dbReference>
<evidence type="ECO:0000313" key="2">
    <source>
        <dbReference type="EMBL" id="SUK81768.1"/>
    </source>
</evidence>
<evidence type="ECO:0000313" key="3">
    <source>
        <dbReference type="Proteomes" id="UP000254502"/>
    </source>
</evidence>
<dbReference type="Gene3D" id="6.10.140.1510">
    <property type="match status" value="1"/>
</dbReference>
<accession>A0A380DYP0</accession>
<evidence type="ECO:0000259" key="1">
    <source>
        <dbReference type="Pfam" id="PF17657"/>
    </source>
</evidence>
<dbReference type="GO" id="GO:0003887">
    <property type="term" value="F:DNA-directed DNA polymerase activity"/>
    <property type="evidence" value="ECO:0007669"/>
    <property type="project" value="UniProtKB-EC"/>
</dbReference>
<dbReference type="GO" id="GO:0006260">
    <property type="term" value="P:DNA replication"/>
    <property type="evidence" value="ECO:0007669"/>
    <property type="project" value="InterPro"/>
</dbReference>
<dbReference type="EC" id="2.7.7.7" evidence="2"/>
<organism evidence="2 3">
    <name type="scientific">Staphylococcus aureus</name>
    <dbReference type="NCBI Taxonomy" id="1280"/>
    <lineage>
        <taxon>Bacteria</taxon>
        <taxon>Bacillati</taxon>
        <taxon>Bacillota</taxon>
        <taxon>Bacilli</taxon>
        <taxon>Bacillales</taxon>
        <taxon>Staphylococcaceae</taxon>
        <taxon>Staphylococcus</taxon>
    </lineage>
</organism>
<feature type="domain" description="DNA polymerase III alpha subunit finger" evidence="1">
    <location>
        <begin position="7"/>
        <end position="103"/>
    </location>
</feature>